<comment type="caution">
    <text evidence="1">The sequence shown here is derived from an EMBL/GenBank/DDBJ whole genome shotgun (WGS) entry which is preliminary data.</text>
</comment>
<organism evidence="1 2">
    <name type="scientific">Vaccinium darrowii</name>
    <dbReference type="NCBI Taxonomy" id="229202"/>
    <lineage>
        <taxon>Eukaryota</taxon>
        <taxon>Viridiplantae</taxon>
        <taxon>Streptophyta</taxon>
        <taxon>Embryophyta</taxon>
        <taxon>Tracheophyta</taxon>
        <taxon>Spermatophyta</taxon>
        <taxon>Magnoliopsida</taxon>
        <taxon>eudicotyledons</taxon>
        <taxon>Gunneridae</taxon>
        <taxon>Pentapetalae</taxon>
        <taxon>asterids</taxon>
        <taxon>Ericales</taxon>
        <taxon>Ericaceae</taxon>
        <taxon>Vaccinioideae</taxon>
        <taxon>Vaccinieae</taxon>
        <taxon>Vaccinium</taxon>
    </lineage>
</organism>
<reference evidence="1 2" key="1">
    <citation type="journal article" date="2021" name="Hortic Res">
        <title>High-quality reference genome and annotation aids understanding of berry development for evergreen blueberry (Vaccinium darrowii).</title>
        <authorList>
            <person name="Yu J."/>
            <person name="Hulse-Kemp A.M."/>
            <person name="Babiker E."/>
            <person name="Staton M."/>
        </authorList>
    </citation>
    <scope>NUCLEOTIDE SEQUENCE [LARGE SCALE GENOMIC DNA]</scope>
    <source>
        <strain evidence="2">cv. NJ 8807/NJ 8810</strain>
        <tissue evidence="1">Young leaf</tissue>
    </source>
</reference>
<dbReference type="EMBL" id="CM037151">
    <property type="protein sequence ID" value="KAH7844492.1"/>
    <property type="molecule type" value="Genomic_DNA"/>
</dbReference>
<dbReference type="Proteomes" id="UP000828048">
    <property type="component" value="Chromosome 1"/>
</dbReference>
<evidence type="ECO:0000313" key="1">
    <source>
        <dbReference type="EMBL" id="KAH7844492.1"/>
    </source>
</evidence>
<keyword evidence="2" id="KW-1185">Reference proteome</keyword>
<proteinExistence type="predicted"/>
<protein>
    <submittedName>
        <fullName evidence="1">Uncharacterized protein</fullName>
    </submittedName>
</protein>
<name>A0ACB7XUQ1_9ERIC</name>
<sequence>MLLKILMEEKQLNFNRPLLSVRRIPSKVSTEKDDKKMTGKSLPSIPPRPSYKSELKSSPVRKPGTVPFVWEQSPGKPKDENHIQPCNPIIPQPPPGRILKATPSVPEKVHEKEASSSVEEYAMQNGYGEEYTMQNWYGEAAYVDARDTLTRTDLFFLTCTLSGLKGPKVEPSRTFSADHGNRDFAIGSFLPVCRTQREVSKLAGVATDETRSAHGPRKMESCGYRDTAMNKSNQVRYGSDSQNLVGSSLYRRLQGSGVSVPKNELPQSRSCEEKRYLDQNTEMQKGLGSRRKVVSPKLNSFSSDGKGIYNSTSNDLEIVGKVKGLEETSVDSSLEEIDNAKVRLDEKVEFRSKRWNPADSSVPSSSCKSDQKEGMETVKGTGQDQCISQTSNISVSSELSNNVCLDFEDKQQLTKVGNVENCQGIDSRLPVPPPLPKPPSESWLSRTLPELYSRNSSSG</sequence>
<evidence type="ECO:0000313" key="2">
    <source>
        <dbReference type="Proteomes" id="UP000828048"/>
    </source>
</evidence>
<accession>A0ACB7XUQ1</accession>
<gene>
    <name evidence="1" type="ORF">Vadar_028616</name>
</gene>